<dbReference type="Proteomes" id="UP000186922">
    <property type="component" value="Unassembled WGS sequence"/>
</dbReference>
<gene>
    <name evidence="1" type="primary">RvY_14555-1</name>
    <name evidence="1" type="synonym">RvY_14555.1</name>
    <name evidence="1" type="ORF">RvY_14555</name>
</gene>
<dbReference type="EMBL" id="BDGG01000010">
    <property type="protein sequence ID" value="GAV04245.1"/>
    <property type="molecule type" value="Genomic_DNA"/>
</dbReference>
<organism evidence="1 2">
    <name type="scientific">Ramazzottius varieornatus</name>
    <name type="common">Water bear</name>
    <name type="synonym">Tardigrade</name>
    <dbReference type="NCBI Taxonomy" id="947166"/>
    <lineage>
        <taxon>Eukaryota</taxon>
        <taxon>Metazoa</taxon>
        <taxon>Ecdysozoa</taxon>
        <taxon>Tardigrada</taxon>
        <taxon>Eutardigrada</taxon>
        <taxon>Parachela</taxon>
        <taxon>Hypsibioidea</taxon>
        <taxon>Ramazzottiidae</taxon>
        <taxon>Ramazzottius</taxon>
    </lineage>
</organism>
<name>A0A1D1VRR4_RAMVA</name>
<evidence type="ECO:0000313" key="1">
    <source>
        <dbReference type="EMBL" id="GAV04245.1"/>
    </source>
</evidence>
<proteinExistence type="predicted"/>
<keyword evidence="2" id="KW-1185">Reference proteome</keyword>
<sequence length="83" mass="9166">MAEAYRKSKKKPSLSGYVIREKARIGPAQLCVIHARATPCTCKMTRLTSPNVVITSGSERLGNVYPSRSAVPDFRQKSITQNN</sequence>
<protein>
    <submittedName>
        <fullName evidence="1">Uncharacterized protein</fullName>
    </submittedName>
</protein>
<accession>A0A1D1VRR4</accession>
<reference evidence="1 2" key="1">
    <citation type="journal article" date="2016" name="Nat. Commun.">
        <title>Extremotolerant tardigrade genome and improved radiotolerance of human cultured cells by tardigrade-unique protein.</title>
        <authorList>
            <person name="Hashimoto T."/>
            <person name="Horikawa D.D."/>
            <person name="Saito Y."/>
            <person name="Kuwahara H."/>
            <person name="Kozuka-Hata H."/>
            <person name="Shin-I T."/>
            <person name="Minakuchi Y."/>
            <person name="Ohishi K."/>
            <person name="Motoyama A."/>
            <person name="Aizu T."/>
            <person name="Enomoto A."/>
            <person name="Kondo K."/>
            <person name="Tanaka S."/>
            <person name="Hara Y."/>
            <person name="Koshikawa S."/>
            <person name="Sagara H."/>
            <person name="Miura T."/>
            <person name="Yokobori S."/>
            <person name="Miyagawa K."/>
            <person name="Suzuki Y."/>
            <person name="Kubo T."/>
            <person name="Oyama M."/>
            <person name="Kohara Y."/>
            <person name="Fujiyama A."/>
            <person name="Arakawa K."/>
            <person name="Katayama T."/>
            <person name="Toyoda A."/>
            <person name="Kunieda T."/>
        </authorList>
    </citation>
    <scope>NUCLEOTIDE SEQUENCE [LARGE SCALE GENOMIC DNA]</scope>
    <source>
        <strain evidence="1 2">YOKOZUNA-1</strain>
    </source>
</reference>
<comment type="caution">
    <text evidence="1">The sequence shown here is derived from an EMBL/GenBank/DDBJ whole genome shotgun (WGS) entry which is preliminary data.</text>
</comment>
<dbReference type="AlphaFoldDB" id="A0A1D1VRR4"/>
<evidence type="ECO:0000313" key="2">
    <source>
        <dbReference type="Proteomes" id="UP000186922"/>
    </source>
</evidence>